<dbReference type="InterPro" id="IPR024079">
    <property type="entry name" value="MetalloPept_cat_dom_sf"/>
</dbReference>
<feature type="domain" description="Secretion system C-terminal sorting" evidence="10">
    <location>
        <begin position="350"/>
        <end position="425"/>
    </location>
</feature>
<keyword evidence="12" id="KW-1185">Reference proteome</keyword>
<keyword evidence="6" id="KW-0862">Zinc</keyword>
<comment type="similarity">
    <text evidence="1">Belongs to the peptidase M43B family.</text>
</comment>
<keyword evidence="2" id="KW-0645">Protease</keyword>
<accession>A0A1H9C876</accession>
<evidence type="ECO:0000256" key="4">
    <source>
        <dbReference type="ARBA" id="ARBA00022729"/>
    </source>
</evidence>
<evidence type="ECO:0000256" key="3">
    <source>
        <dbReference type="ARBA" id="ARBA00022723"/>
    </source>
</evidence>
<evidence type="ECO:0000259" key="10">
    <source>
        <dbReference type="Pfam" id="PF18962"/>
    </source>
</evidence>
<evidence type="ECO:0000259" key="9">
    <source>
        <dbReference type="Pfam" id="PF05572"/>
    </source>
</evidence>
<evidence type="ECO:0000256" key="5">
    <source>
        <dbReference type="ARBA" id="ARBA00022801"/>
    </source>
</evidence>
<keyword evidence="8" id="KW-1015">Disulfide bond</keyword>
<dbReference type="OrthoDB" id="9792152at2"/>
<dbReference type="GO" id="GO:0006508">
    <property type="term" value="P:proteolysis"/>
    <property type="evidence" value="ECO:0007669"/>
    <property type="project" value="UniProtKB-KW"/>
</dbReference>
<dbReference type="Pfam" id="PF05572">
    <property type="entry name" value="Peptidase_M43"/>
    <property type="match status" value="1"/>
</dbReference>
<reference evidence="11 12" key="1">
    <citation type="submission" date="2016-10" db="EMBL/GenBank/DDBJ databases">
        <authorList>
            <person name="de Groot N.N."/>
        </authorList>
    </citation>
    <scope>NUCLEOTIDE SEQUENCE [LARGE SCALE GENOMIC DNA]</scope>
    <source>
        <strain evidence="11 12">DSM 27078</strain>
    </source>
</reference>
<keyword evidence="7" id="KW-0482">Metalloprotease</keyword>
<dbReference type="Proteomes" id="UP000198648">
    <property type="component" value="Unassembled WGS sequence"/>
</dbReference>
<dbReference type="PANTHER" id="PTHR47466:SF1">
    <property type="entry name" value="METALLOPROTEASE MEP1 (AFU_ORTHOLOGUE AFUA_1G07730)-RELATED"/>
    <property type="match status" value="1"/>
</dbReference>
<protein>
    <submittedName>
        <fullName evidence="11">Por secretion system C-terminal sorting domain-containing protein</fullName>
    </submittedName>
</protein>
<dbReference type="GO" id="GO:0046872">
    <property type="term" value="F:metal ion binding"/>
    <property type="evidence" value="ECO:0007669"/>
    <property type="project" value="UniProtKB-KW"/>
</dbReference>
<keyword evidence="5" id="KW-0378">Hydrolase</keyword>
<sequence length="426" mass="46372">MKTKLFLLIALVAQIGFGQQRTCGMEEHMNTIMFNPVLKKQYEERQARFQVEYQKIIERELAKRNGNVVDNANVIIRIPVAVHYPSAGSANATLKACLRNFAQNQVDILNADYNATNADIALWNDASVHYPGVNVGDLDIEFVIATQNHPASSGLVNGEMAVTFGTDFLLNADSDLDWNGYMNFVVRNISGGILGYSPLGGSPAAGQTVVMDNNAFASGAGCTGYVPGAPYNLGRTVTHELGHFFNLNHIFKSASSTATNCGGADSDGIADTPKQAAATYGCVADGSIDACIAPEKVLSMNYMDYSNDACMYMFTVGQKNVALAYINTILSEYKDNVLSTASIENSNFSIYPNPNKGIFNIEFKEVVTDFTVKILDVTGKAIYDYEFSGNSDLIKEVNLNNVASRGIYFMTIKTDKDVITKKIVIE</sequence>
<dbReference type="EMBL" id="FOEI01000004">
    <property type="protein sequence ID" value="SEP97167.1"/>
    <property type="molecule type" value="Genomic_DNA"/>
</dbReference>
<keyword evidence="4" id="KW-0732">Signal</keyword>
<dbReference type="Gene3D" id="3.40.390.10">
    <property type="entry name" value="Collagenase (Catalytic Domain)"/>
    <property type="match status" value="1"/>
</dbReference>
<name>A0A1H9C876_9FLAO</name>
<dbReference type="InterPro" id="IPR008754">
    <property type="entry name" value="Peptidase_M43"/>
</dbReference>
<evidence type="ECO:0000256" key="1">
    <source>
        <dbReference type="ARBA" id="ARBA00008721"/>
    </source>
</evidence>
<feature type="domain" description="Peptidase M43 pregnancy-associated plasma-A" evidence="9">
    <location>
        <begin position="229"/>
        <end position="318"/>
    </location>
</feature>
<evidence type="ECO:0000313" key="12">
    <source>
        <dbReference type="Proteomes" id="UP000198648"/>
    </source>
</evidence>
<dbReference type="AlphaFoldDB" id="A0A1H9C876"/>
<dbReference type="SUPFAM" id="SSF55486">
    <property type="entry name" value="Metalloproteases ('zincins'), catalytic domain"/>
    <property type="match status" value="1"/>
</dbReference>
<dbReference type="STRING" id="1299341.SAMN05444005_10487"/>
<dbReference type="PANTHER" id="PTHR47466">
    <property type="match status" value="1"/>
</dbReference>
<dbReference type="GO" id="GO:0008237">
    <property type="term" value="F:metallopeptidase activity"/>
    <property type="evidence" value="ECO:0007669"/>
    <property type="project" value="UniProtKB-KW"/>
</dbReference>
<evidence type="ECO:0000256" key="6">
    <source>
        <dbReference type="ARBA" id="ARBA00022833"/>
    </source>
</evidence>
<evidence type="ECO:0000256" key="7">
    <source>
        <dbReference type="ARBA" id="ARBA00023049"/>
    </source>
</evidence>
<keyword evidence="3" id="KW-0479">Metal-binding</keyword>
<proteinExistence type="inferred from homology"/>
<organism evidence="11 12">
    <name type="scientific">Flavobacterium urocaniciphilum</name>
    <dbReference type="NCBI Taxonomy" id="1299341"/>
    <lineage>
        <taxon>Bacteria</taxon>
        <taxon>Pseudomonadati</taxon>
        <taxon>Bacteroidota</taxon>
        <taxon>Flavobacteriia</taxon>
        <taxon>Flavobacteriales</taxon>
        <taxon>Flavobacteriaceae</taxon>
        <taxon>Flavobacterium</taxon>
    </lineage>
</organism>
<evidence type="ECO:0000256" key="2">
    <source>
        <dbReference type="ARBA" id="ARBA00022670"/>
    </source>
</evidence>
<dbReference type="Pfam" id="PF18962">
    <property type="entry name" value="Por_Secre_tail"/>
    <property type="match status" value="1"/>
</dbReference>
<dbReference type="RefSeq" id="WP_091467706.1">
    <property type="nucleotide sequence ID" value="NZ_FOEI01000004.1"/>
</dbReference>
<evidence type="ECO:0000313" key="11">
    <source>
        <dbReference type="EMBL" id="SEP97167.1"/>
    </source>
</evidence>
<dbReference type="NCBIfam" id="TIGR04183">
    <property type="entry name" value="Por_Secre_tail"/>
    <property type="match status" value="1"/>
</dbReference>
<gene>
    <name evidence="11" type="ORF">SAMN05444005_10487</name>
</gene>
<dbReference type="InterPro" id="IPR026444">
    <property type="entry name" value="Secre_tail"/>
</dbReference>
<evidence type="ECO:0000256" key="8">
    <source>
        <dbReference type="ARBA" id="ARBA00023157"/>
    </source>
</evidence>